<dbReference type="GO" id="GO:0005886">
    <property type="term" value="C:plasma membrane"/>
    <property type="evidence" value="ECO:0007669"/>
    <property type="project" value="UniProtKB-SubCell"/>
</dbReference>
<keyword evidence="12" id="KW-0131">Cell cycle</keyword>
<evidence type="ECO:0000256" key="1">
    <source>
        <dbReference type="ARBA" id="ARBA00004651"/>
    </source>
</evidence>
<dbReference type="PROSITE" id="PS50901">
    <property type="entry name" value="FTSK"/>
    <property type="match status" value="1"/>
</dbReference>
<dbReference type="Gene3D" id="1.10.10.10">
    <property type="entry name" value="Winged helix-like DNA-binding domain superfamily/Winged helix DNA-binding domain"/>
    <property type="match status" value="1"/>
</dbReference>
<feature type="transmembrane region" description="Helical" evidence="15">
    <location>
        <begin position="93"/>
        <end position="113"/>
    </location>
</feature>
<feature type="region of interest" description="Disordered" evidence="14">
    <location>
        <begin position="177"/>
        <end position="205"/>
    </location>
</feature>
<protein>
    <recommendedName>
        <fullName evidence="16">FtsK domain-containing protein</fullName>
    </recommendedName>
</protein>
<dbReference type="GO" id="GO:0003677">
    <property type="term" value="F:DNA binding"/>
    <property type="evidence" value="ECO:0007669"/>
    <property type="project" value="UniProtKB-KW"/>
</dbReference>
<feature type="compositionally biased region" description="Acidic residues" evidence="14">
    <location>
        <begin position="717"/>
        <end position="730"/>
    </location>
</feature>
<evidence type="ECO:0000256" key="2">
    <source>
        <dbReference type="ARBA" id="ARBA00006474"/>
    </source>
</evidence>
<evidence type="ECO:0000313" key="18">
    <source>
        <dbReference type="Proteomes" id="UP000179230"/>
    </source>
</evidence>
<dbReference type="PANTHER" id="PTHR22683:SF41">
    <property type="entry name" value="DNA TRANSLOCASE FTSK"/>
    <property type="match status" value="1"/>
</dbReference>
<dbReference type="InterPro" id="IPR002543">
    <property type="entry name" value="FtsK_dom"/>
</dbReference>
<keyword evidence="9 15" id="KW-1133">Transmembrane helix</keyword>
<keyword evidence="11 15" id="KW-0472">Membrane</keyword>
<evidence type="ECO:0000256" key="11">
    <source>
        <dbReference type="ARBA" id="ARBA00023136"/>
    </source>
</evidence>
<evidence type="ECO:0000256" key="10">
    <source>
        <dbReference type="ARBA" id="ARBA00023125"/>
    </source>
</evidence>
<keyword evidence="8 13" id="KW-0067">ATP-binding</keyword>
<evidence type="ECO:0000256" key="3">
    <source>
        <dbReference type="ARBA" id="ARBA00022475"/>
    </source>
</evidence>
<keyword evidence="5 15" id="KW-0812">Transmembrane</keyword>
<keyword evidence="6 13" id="KW-0547">Nucleotide-binding</keyword>
<evidence type="ECO:0000256" key="5">
    <source>
        <dbReference type="ARBA" id="ARBA00022692"/>
    </source>
</evidence>
<comment type="subcellular location">
    <subcellularLocation>
        <location evidence="1">Cell membrane</location>
        <topology evidence="1">Multi-pass membrane protein</topology>
    </subcellularLocation>
</comment>
<dbReference type="InterPro" id="IPR036390">
    <property type="entry name" value="WH_DNA-bd_sf"/>
</dbReference>
<feature type="region of interest" description="Disordered" evidence="14">
    <location>
        <begin position="707"/>
        <end position="740"/>
    </location>
</feature>
<dbReference type="InterPro" id="IPR036388">
    <property type="entry name" value="WH-like_DNA-bd_sf"/>
</dbReference>
<keyword evidence="3" id="KW-1003">Cell membrane</keyword>
<evidence type="ECO:0000313" key="17">
    <source>
        <dbReference type="EMBL" id="OGG87844.1"/>
    </source>
</evidence>
<name>A0A1F6FPR1_9BACT</name>
<feature type="compositionally biased region" description="Acidic residues" evidence="14">
    <location>
        <begin position="184"/>
        <end position="198"/>
    </location>
</feature>
<evidence type="ECO:0000256" key="14">
    <source>
        <dbReference type="SAM" id="MobiDB-lite"/>
    </source>
</evidence>
<dbReference type="Pfam" id="PF17854">
    <property type="entry name" value="FtsK_alpha"/>
    <property type="match status" value="1"/>
</dbReference>
<sequence length="740" mass="81750">MAKRKYKKEVVRSSGSLFDDLSPQARQAIWAVVMSVIGVFFVAALFDFGGLVGGYVEIGLIWLFGSGAYLAPLICIFYVFAFLNPKENNEVSVSKIIGIAIMFISVLGIFELYQDDLGGMVGQSLLSPLSFLVESTLAGVFLSGFVLISMFLIFNTGIRLPHLFKSKEVDEDEDLKNLTIPKEDIEDDSNDTEADSAGEADKETEKQNLMKVVSNKFISRSADFVVSTFSGSYEHPPLSLLRKDVGKPQTGDVKANANIIKRTLKEFGINVEMDAVEIGPTITRYALKPAQGVKIARIVGLQQELQLNLSSGTLRIEAPIPGKSLVGIEIPNLTRSTIGLASLLKTPEYTDSPHPLYVALGKDVTGHAHFTNIARMPHALVAGTTGSGKSVMMHNVIISLLFRNSPDQLRFLMVDPKRVELTLYEGIPHLLAPVITEAKKALMMLKWATKEMERRYDILQTEKIQNLETYHTNVYKPAKENWEENGSIEEERMGIPEPLPYIVIIMDELADLMHAYPRELEASIVRLAQMSRAVGIHLILATQRPSVNVITGTIKANIPTRLAFNVASQIDSRTILDGVGAEKLLGRGDMLYQSSDSPRPIRLQSAFVSEEEIKNVVTYLKKQDSAQTLDSINLEEKSGGSGDSFIGFIDGDDSGDDDELYEDAKQAVIEAGKASTSYIQRKLRVGYSRAARLVDLLEERGVISPADGAKPRKILDDENDQLNEESDDGQVNEPKDERRF</sequence>
<dbReference type="SMART" id="SM00843">
    <property type="entry name" value="Ftsk_gamma"/>
    <property type="match status" value="1"/>
</dbReference>
<evidence type="ECO:0000256" key="13">
    <source>
        <dbReference type="PROSITE-ProRule" id="PRU00289"/>
    </source>
</evidence>
<dbReference type="InterPro" id="IPR050206">
    <property type="entry name" value="FtsK/SpoIIIE/SftA"/>
</dbReference>
<dbReference type="Pfam" id="PF01580">
    <property type="entry name" value="FtsK_SpoIIIE"/>
    <property type="match status" value="1"/>
</dbReference>
<proteinExistence type="inferred from homology"/>
<keyword evidence="7" id="KW-0159">Chromosome partition</keyword>
<dbReference type="SUPFAM" id="SSF52540">
    <property type="entry name" value="P-loop containing nucleoside triphosphate hydrolases"/>
    <property type="match status" value="1"/>
</dbReference>
<feature type="transmembrane region" description="Helical" evidence="15">
    <location>
        <begin position="28"/>
        <end position="46"/>
    </location>
</feature>
<keyword evidence="4" id="KW-0132">Cell division</keyword>
<gene>
    <name evidence="17" type="ORF">A2592_02560</name>
</gene>
<dbReference type="Gene3D" id="3.40.50.300">
    <property type="entry name" value="P-loop containing nucleotide triphosphate hydrolases"/>
    <property type="match status" value="1"/>
</dbReference>
<dbReference type="GO" id="GO:0051301">
    <property type="term" value="P:cell division"/>
    <property type="evidence" value="ECO:0007669"/>
    <property type="project" value="UniProtKB-KW"/>
</dbReference>
<evidence type="ECO:0000256" key="8">
    <source>
        <dbReference type="ARBA" id="ARBA00022840"/>
    </source>
</evidence>
<evidence type="ECO:0000256" key="9">
    <source>
        <dbReference type="ARBA" id="ARBA00022989"/>
    </source>
</evidence>
<keyword evidence="10" id="KW-0238">DNA-binding</keyword>
<evidence type="ECO:0000256" key="15">
    <source>
        <dbReference type="SAM" id="Phobius"/>
    </source>
</evidence>
<dbReference type="GO" id="GO:0005524">
    <property type="term" value="F:ATP binding"/>
    <property type="evidence" value="ECO:0007669"/>
    <property type="project" value="UniProtKB-UniRule"/>
</dbReference>
<evidence type="ECO:0000259" key="16">
    <source>
        <dbReference type="PROSITE" id="PS50901"/>
    </source>
</evidence>
<dbReference type="InterPro" id="IPR027417">
    <property type="entry name" value="P-loop_NTPase"/>
</dbReference>
<dbReference type="InterPro" id="IPR025199">
    <property type="entry name" value="FtsK_4TM"/>
</dbReference>
<dbReference type="SUPFAM" id="SSF46785">
    <property type="entry name" value="Winged helix' DNA-binding domain"/>
    <property type="match status" value="1"/>
</dbReference>
<dbReference type="InterPro" id="IPR018541">
    <property type="entry name" value="Ftsk_gamma"/>
</dbReference>
<dbReference type="Proteomes" id="UP000179230">
    <property type="component" value="Unassembled WGS sequence"/>
</dbReference>
<evidence type="ECO:0000256" key="7">
    <source>
        <dbReference type="ARBA" id="ARBA00022829"/>
    </source>
</evidence>
<feature type="binding site" evidence="13">
    <location>
        <begin position="383"/>
        <end position="390"/>
    </location>
    <ligand>
        <name>ATP</name>
        <dbReference type="ChEBI" id="CHEBI:30616"/>
    </ligand>
</feature>
<dbReference type="EMBL" id="MFMT01000040">
    <property type="protein sequence ID" value="OGG87844.1"/>
    <property type="molecule type" value="Genomic_DNA"/>
</dbReference>
<dbReference type="CDD" id="cd01127">
    <property type="entry name" value="TrwB_TraG_TraD_VirD4"/>
    <property type="match status" value="1"/>
</dbReference>
<dbReference type="Gene3D" id="3.30.980.40">
    <property type="match status" value="1"/>
</dbReference>
<evidence type="ECO:0000256" key="12">
    <source>
        <dbReference type="ARBA" id="ARBA00023306"/>
    </source>
</evidence>
<reference evidence="17 18" key="1">
    <citation type="journal article" date="2016" name="Nat. Commun.">
        <title>Thousands of microbial genomes shed light on interconnected biogeochemical processes in an aquifer system.</title>
        <authorList>
            <person name="Anantharaman K."/>
            <person name="Brown C.T."/>
            <person name="Hug L.A."/>
            <person name="Sharon I."/>
            <person name="Castelle C.J."/>
            <person name="Probst A.J."/>
            <person name="Thomas B.C."/>
            <person name="Singh A."/>
            <person name="Wilkins M.J."/>
            <person name="Karaoz U."/>
            <person name="Brodie E.L."/>
            <person name="Williams K.H."/>
            <person name="Hubbard S.S."/>
            <person name="Banfield J.F."/>
        </authorList>
    </citation>
    <scope>NUCLEOTIDE SEQUENCE [LARGE SCALE GENOMIC DNA]</scope>
</reference>
<accession>A0A1F6FPR1</accession>
<comment type="similarity">
    <text evidence="2">Belongs to the FtsK/SpoIIIE/SftA family.</text>
</comment>
<evidence type="ECO:0000256" key="6">
    <source>
        <dbReference type="ARBA" id="ARBA00022741"/>
    </source>
</evidence>
<comment type="caution">
    <text evidence="17">The sequence shown here is derived from an EMBL/GenBank/DDBJ whole genome shotgun (WGS) entry which is preliminary data.</text>
</comment>
<dbReference type="GO" id="GO:0007059">
    <property type="term" value="P:chromosome segregation"/>
    <property type="evidence" value="ECO:0007669"/>
    <property type="project" value="UniProtKB-KW"/>
</dbReference>
<feature type="transmembrane region" description="Helical" evidence="15">
    <location>
        <begin position="58"/>
        <end position="81"/>
    </location>
</feature>
<dbReference type="AlphaFoldDB" id="A0A1F6FPR1"/>
<dbReference type="InterPro" id="IPR041027">
    <property type="entry name" value="FtsK_alpha"/>
</dbReference>
<feature type="transmembrane region" description="Helical" evidence="15">
    <location>
        <begin position="133"/>
        <end position="154"/>
    </location>
</feature>
<dbReference type="Pfam" id="PF13491">
    <property type="entry name" value="FtsK_4TM"/>
    <property type="match status" value="1"/>
</dbReference>
<dbReference type="PANTHER" id="PTHR22683">
    <property type="entry name" value="SPORULATION PROTEIN RELATED"/>
    <property type="match status" value="1"/>
</dbReference>
<feature type="domain" description="FtsK" evidence="16">
    <location>
        <begin position="361"/>
        <end position="573"/>
    </location>
</feature>
<organism evidence="17 18">
    <name type="scientific">Candidatus Kaiserbacteria bacterium RIFOXYD1_FULL_42_15</name>
    <dbReference type="NCBI Taxonomy" id="1798532"/>
    <lineage>
        <taxon>Bacteria</taxon>
        <taxon>Candidatus Kaiseribacteriota</taxon>
    </lineage>
</organism>
<dbReference type="Pfam" id="PF09397">
    <property type="entry name" value="FtsK_gamma"/>
    <property type="match status" value="1"/>
</dbReference>
<evidence type="ECO:0000256" key="4">
    <source>
        <dbReference type="ARBA" id="ARBA00022618"/>
    </source>
</evidence>